<dbReference type="EMBL" id="PGGS01000030">
    <property type="protein sequence ID" value="PNH11395.1"/>
    <property type="molecule type" value="Genomic_DNA"/>
</dbReference>
<proteinExistence type="predicted"/>
<organism evidence="1 2">
    <name type="scientific">Tetrabaena socialis</name>
    <dbReference type="NCBI Taxonomy" id="47790"/>
    <lineage>
        <taxon>Eukaryota</taxon>
        <taxon>Viridiplantae</taxon>
        <taxon>Chlorophyta</taxon>
        <taxon>core chlorophytes</taxon>
        <taxon>Chlorophyceae</taxon>
        <taxon>CS clade</taxon>
        <taxon>Chlamydomonadales</taxon>
        <taxon>Tetrabaenaceae</taxon>
        <taxon>Tetrabaena</taxon>
    </lineage>
</organism>
<dbReference type="AlphaFoldDB" id="A0A2J8AFV0"/>
<keyword evidence="2" id="KW-1185">Reference proteome</keyword>
<evidence type="ECO:0000313" key="1">
    <source>
        <dbReference type="EMBL" id="PNH11395.1"/>
    </source>
</evidence>
<sequence>MSVPSAAQLLLPSAARTSAQHLSALLPHLFIGRHALSTSTAKAPTRKSDRWYKTVHITPAAEGPRPRDKVISHILNYVHTDAACCLYEESAVARRQKQPLPPAVLSACAAYLTPHKQLGVHPCHTPFRPCPVLPALPARLGMSLYHVFVPILSGLQSDLGWRFVMSASIAGSAQTDELVEGVRRWLEGQPGEG</sequence>
<gene>
    <name evidence="1" type="ORF">TSOC_001825</name>
</gene>
<dbReference type="Proteomes" id="UP000236333">
    <property type="component" value="Unassembled WGS sequence"/>
</dbReference>
<accession>A0A2J8AFV0</accession>
<name>A0A2J8AFV0_9CHLO</name>
<dbReference type="SUPFAM" id="SSF160909">
    <property type="entry name" value="ATP12-like"/>
    <property type="match status" value="1"/>
</dbReference>
<comment type="caution">
    <text evidence="1">The sequence shown here is derived from an EMBL/GenBank/DDBJ whole genome shotgun (WGS) entry which is preliminary data.</text>
</comment>
<dbReference type="OrthoDB" id="5673at2759"/>
<protein>
    <submittedName>
        <fullName evidence="1">Uncharacterized protein</fullName>
    </submittedName>
</protein>
<reference evidence="1 2" key="1">
    <citation type="journal article" date="2017" name="Mol. Biol. Evol.">
        <title>The 4-celled Tetrabaena socialis nuclear genome reveals the essential components for genetic control of cell number at the origin of multicellularity in the volvocine lineage.</title>
        <authorList>
            <person name="Featherston J."/>
            <person name="Arakaki Y."/>
            <person name="Hanschen E.R."/>
            <person name="Ferris P.J."/>
            <person name="Michod R.E."/>
            <person name="Olson B.J.S.C."/>
            <person name="Nozaki H."/>
            <person name="Durand P.M."/>
        </authorList>
    </citation>
    <scope>NUCLEOTIDE SEQUENCE [LARGE SCALE GENOMIC DNA]</scope>
    <source>
        <strain evidence="1 2">NIES-571</strain>
    </source>
</reference>
<evidence type="ECO:0000313" key="2">
    <source>
        <dbReference type="Proteomes" id="UP000236333"/>
    </source>
</evidence>